<evidence type="ECO:0000313" key="1">
    <source>
        <dbReference type="EMBL" id="RNA05154.1"/>
    </source>
</evidence>
<accession>A0A3M7Q1T7</accession>
<sequence length="89" mass="10729">AKPLTFNVRFFSKSLQYKCHNLQNDLARIKKQFCGLIKIRKLRNTIQFLKKIILFHHEDFINTKQIYCLTREKKNAILNEFLDENDSKL</sequence>
<proteinExistence type="predicted"/>
<gene>
    <name evidence="1" type="ORF">BpHYR1_040999</name>
</gene>
<comment type="caution">
    <text evidence="1">The sequence shown here is derived from an EMBL/GenBank/DDBJ whole genome shotgun (WGS) entry which is preliminary data.</text>
</comment>
<dbReference type="AlphaFoldDB" id="A0A3M7Q1T7"/>
<reference evidence="1 2" key="1">
    <citation type="journal article" date="2018" name="Sci. Rep.">
        <title>Genomic signatures of local adaptation to the degree of environmental predictability in rotifers.</title>
        <authorList>
            <person name="Franch-Gras L."/>
            <person name="Hahn C."/>
            <person name="Garcia-Roger E.M."/>
            <person name="Carmona M.J."/>
            <person name="Serra M."/>
            <person name="Gomez A."/>
        </authorList>
    </citation>
    <scope>NUCLEOTIDE SEQUENCE [LARGE SCALE GENOMIC DNA]</scope>
    <source>
        <strain evidence="1">HYR1</strain>
    </source>
</reference>
<feature type="non-terminal residue" evidence="1">
    <location>
        <position position="1"/>
    </location>
</feature>
<keyword evidence="2" id="KW-1185">Reference proteome</keyword>
<evidence type="ECO:0000313" key="2">
    <source>
        <dbReference type="Proteomes" id="UP000276133"/>
    </source>
</evidence>
<protein>
    <submittedName>
        <fullName evidence="1">Uncharacterized protein</fullName>
    </submittedName>
</protein>
<dbReference type="EMBL" id="REGN01007833">
    <property type="protein sequence ID" value="RNA05154.1"/>
    <property type="molecule type" value="Genomic_DNA"/>
</dbReference>
<organism evidence="1 2">
    <name type="scientific">Brachionus plicatilis</name>
    <name type="common">Marine rotifer</name>
    <name type="synonym">Brachionus muelleri</name>
    <dbReference type="NCBI Taxonomy" id="10195"/>
    <lineage>
        <taxon>Eukaryota</taxon>
        <taxon>Metazoa</taxon>
        <taxon>Spiralia</taxon>
        <taxon>Gnathifera</taxon>
        <taxon>Rotifera</taxon>
        <taxon>Eurotatoria</taxon>
        <taxon>Monogononta</taxon>
        <taxon>Pseudotrocha</taxon>
        <taxon>Ploima</taxon>
        <taxon>Brachionidae</taxon>
        <taxon>Brachionus</taxon>
    </lineage>
</organism>
<dbReference type="Proteomes" id="UP000276133">
    <property type="component" value="Unassembled WGS sequence"/>
</dbReference>
<name>A0A3M7Q1T7_BRAPC</name>